<dbReference type="InterPro" id="IPR016181">
    <property type="entry name" value="Acyl_CoA_acyltransferase"/>
</dbReference>
<comment type="caution">
    <text evidence="1">The sequence shown here is derived from an EMBL/GenBank/DDBJ whole genome shotgun (WGS) entry which is preliminary data.</text>
</comment>
<evidence type="ECO:0000313" key="2">
    <source>
        <dbReference type="Proteomes" id="UP000636960"/>
    </source>
</evidence>
<dbReference type="Proteomes" id="UP000636960">
    <property type="component" value="Unassembled WGS sequence"/>
</dbReference>
<sequence>MPVRTETVAINIGEDAELGDRVDAVEWSCDALSLDPAHLGNVRNAQWETSYLFADSGGTTVGLLSLHRSRSEHFPVEMFDPAAVAPAVFGAWRRPASDYLFLGGGTDLVAGCALARHLPEAERARVGRALADAAFATAERRGLCPAAMYVPDGQAALFRAGHRPGVVVEHLAELPVPGPDLDSYLAFLDSGRRSVVSRDLNRLERAGLHGRPGPAADAAAEGAPLVAAVKRRHGIAEHPRLTALRLSRWATVPVGWRLAFEVRDRHGRLAAVSFGCHDGDVLELFEIGLDDGADRHLAYVEALVYAPMRYAIAERCRVIRLGLGSSRPKDLRGARFIPMWAIGEEMRK</sequence>
<dbReference type="SUPFAM" id="SSF55729">
    <property type="entry name" value="Acyl-CoA N-acyltransferases (Nat)"/>
    <property type="match status" value="1"/>
</dbReference>
<dbReference type="EMBL" id="BOMV01000012">
    <property type="protein sequence ID" value="GIE94283.1"/>
    <property type="molecule type" value="Genomic_DNA"/>
</dbReference>
<organism evidence="1 2">
    <name type="scientific">Paractinoplanes rishiriensis</name>
    <dbReference type="NCBI Taxonomy" id="1050105"/>
    <lineage>
        <taxon>Bacteria</taxon>
        <taxon>Bacillati</taxon>
        <taxon>Actinomycetota</taxon>
        <taxon>Actinomycetes</taxon>
        <taxon>Micromonosporales</taxon>
        <taxon>Micromonosporaceae</taxon>
        <taxon>Paractinoplanes</taxon>
    </lineage>
</organism>
<reference evidence="1" key="1">
    <citation type="submission" date="2021-01" db="EMBL/GenBank/DDBJ databases">
        <title>Whole genome shotgun sequence of Actinoplanes rishiriensis NBRC 108556.</title>
        <authorList>
            <person name="Komaki H."/>
            <person name="Tamura T."/>
        </authorList>
    </citation>
    <scope>NUCLEOTIDE SEQUENCE</scope>
    <source>
        <strain evidence="1">NBRC 108556</strain>
    </source>
</reference>
<name>A0A919MT13_9ACTN</name>
<gene>
    <name evidence="1" type="ORF">Ari01nite_17480</name>
</gene>
<keyword evidence="2" id="KW-1185">Reference proteome</keyword>
<evidence type="ECO:0008006" key="3">
    <source>
        <dbReference type="Google" id="ProtNLM"/>
    </source>
</evidence>
<proteinExistence type="predicted"/>
<accession>A0A919MT13</accession>
<protein>
    <recommendedName>
        <fullName evidence="3">BioF2-like acetyltransferase domain-containing protein</fullName>
    </recommendedName>
</protein>
<dbReference type="AlphaFoldDB" id="A0A919MT13"/>
<evidence type="ECO:0000313" key="1">
    <source>
        <dbReference type="EMBL" id="GIE94283.1"/>
    </source>
</evidence>